<dbReference type="EMBL" id="LAZR01064114">
    <property type="protein sequence ID" value="KKK58166.1"/>
    <property type="molecule type" value="Genomic_DNA"/>
</dbReference>
<dbReference type="InterPro" id="IPR029061">
    <property type="entry name" value="THDP-binding"/>
</dbReference>
<gene>
    <name evidence="3" type="ORF">LCGC14_3047160</name>
</gene>
<evidence type="ECO:0000313" key="3">
    <source>
        <dbReference type="EMBL" id="KKK58166.1"/>
    </source>
</evidence>
<sequence length="154" mass="16759">DLAAIGTAETIHAANRGENITVIFINNAVYGMTGGQMAPTTLTGQKTLTTPSGRDPKMTGYPIKISEALAQLDGTVYIERVAVNSPKNILKAKKAIKKAFQVQIENRGFSLVEILSMCPTAWWVSPEEALRWVDEKMLPAFPLGVIKDKVTSNK</sequence>
<feature type="domain" description="Thiamine pyrophosphate enzyme TPP-binding" evidence="2">
    <location>
        <begin position="7"/>
        <end position="114"/>
    </location>
</feature>
<reference evidence="3" key="1">
    <citation type="journal article" date="2015" name="Nature">
        <title>Complex archaea that bridge the gap between prokaryotes and eukaryotes.</title>
        <authorList>
            <person name="Spang A."/>
            <person name="Saw J.H."/>
            <person name="Jorgensen S.L."/>
            <person name="Zaremba-Niedzwiedzka K."/>
            <person name="Martijn J."/>
            <person name="Lind A.E."/>
            <person name="van Eijk R."/>
            <person name="Schleper C."/>
            <person name="Guy L."/>
            <person name="Ettema T.J."/>
        </authorList>
    </citation>
    <scope>NUCLEOTIDE SEQUENCE</scope>
</reference>
<dbReference type="Pfam" id="PF02775">
    <property type="entry name" value="TPP_enzyme_C"/>
    <property type="match status" value="1"/>
</dbReference>
<proteinExistence type="predicted"/>
<organism evidence="3">
    <name type="scientific">marine sediment metagenome</name>
    <dbReference type="NCBI Taxonomy" id="412755"/>
    <lineage>
        <taxon>unclassified sequences</taxon>
        <taxon>metagenomes</taxon>
        <taxon>ecological metagenomes</taxon>
    </lineage>
</organism>
<accession>A0A0F8ZDP5</accession>
<dbReference type="GO" id="GO:0030976">
    <property type="term" value="F:thiamine pyrophosphate binding"/>
    <property type="evidence" value="ECO:0007669"/>
    <property type="project" value="InterPro"/>
</dbReference>
<dbReference type="AlphaFoldDB" id="A0A0F8ZDP5"/>
<dbReference type="GO" id="GO:0016625">
    <property type="term" value="F:oxidoreductase activity, acting on the aldehyde or oxo group of donors, iron-sulfur protein as acceptor"/>
    <property type="evidence" value="ECO:0007669"/>
    <property type="project" value="UniProtKB-ARBA"/>
</dbReference>
<dbReference type="InterPro" id="IPR011766">
    <property type="entry name" value="TPP_enzyme_TPP-bd"/>
</dbReference>
<dbReference type="GO" id="GO:0045333">
    <property type="term" value="P:cellular respiration"/>
    <property type="evidence" value="ECO:0007669"/>
    <property type="project" value="UniProtKB-ARBA"/>
</dbReference>
<keyword evidence="1" id="KW-0560">Oxidoreductase</keyword>
<dbReference type="PANTHER" id="PTHR48084">
    <property type="entry name" value="2-OXOGLUTARATE OXIDOREDUCTASE SUBUNIT KORB-RELATED"/>
    <property type="match status" value="1"/>
</dbReference>
<protein>
    <recommendedName>
        <fullName evidence="2">Thiamine pyrophosphate enzyme TPP-binding domain-containing protein</fullName>
    </recommendedName>
</protein>
<dbReference type="InterPro" id="IPR051457">
    <property type="entry name" value="2-oxoacid:Fd_oxidoreductase"/>
</dbReference>
<feature type="non-terminal residue" evidence="3">
    <location>
        <position position="1"/>
    </location>
</feature>
<dbReference type="Gene3D" id="3.40.50.970">
    <property type="match status" value="1"/>
</dbReference>
<dbReference type="PANTHER" id="PTHR48084:SF3">
    <property type="entry name" value="SUBUNIT OF PYRUVATE:FLAVODOXIN OXIDOREDUCTASE"/>
    <property type="match status" value="1"/>
</dbReference>
<comment type="caution">
    <text evidence="3">The sequence shown here is derived from an EMBL/GenBank/DDBJ whole genome shotgun (WGS) entry which is preliminary data.</text>
</comment>
<name>A0A0F8ZDP5_9ZZZZ</name>
<dbReference type="SUPFAM" id="SSF52518">
    <property type="entry name" value="Thiamin diphosphate-binding fold (THDP-binding)"/>
    <property type="match status" value="1"/>
</dbReference>
<evidence type="ECO:0000259" key="2">
    <source>
        <dbReference type="Pfam" id="PF02775"/>
    </source>
</evidence>
<evidence type="ECO:0000256" key="1">
    <source>
        <dbReference type="ARBA" id="ARBA00023002"/>
    </source>
</evidence>